<dbReference type="EMBL" id="QJKF01000025">
    <property type="protein sequence ID" value="PXX54075.1"/>
    <property type="molecule type" value="Genomic_DNA"/>
</dbReference>
<gene>
    <name evidence="1" type="ORF">DFR70_12556</name>
</gene>
<protein>
    <submittedName>
        <fullName evidence="1">Cytidylate kinase-like protein</fullName>
    </submittedName>
</protein>
<dbReference type="RefSeq" id="WP_211336514.1">
    <property type="nucleotide sequence ID" value="NZ_QJKF01000025.1"/>
</dbReference>
<proteinExistence type="predicted"/>
<dbReference type="AlphaFoldDB" id="A0A318K1G6"/>
<sequence>MLGELVARVMGSEPRLGSTRLVAIDGPGGAGKSTLAGRLARECDAVVVPTDSFASWDNPLNWWPRLETQVLQPLGRDEAARYQRYDWDRRVLAEWHDIEPGGVVVLEGVSSARAIVRSRLSLSVWVDTPRDLRLDRGLERDGSAARALWDRWMADEDVHFANDETRSSADVIVSGTAELG</sequence>
<evidence type="ECO:0000313" key="2">
    <source>
        <dbReference type="Proteomes" id="UP000247569"/>
    </source>
</evidence>
<keyword evidence="1" id="KW-0808">Transferase</keyword>
<organism evidence="1 2">
    <name type="scientific">Nocardia tenerifensis</name>
    <dbReference type="NCBI Taxonomy" id="228006"/>
    <lineage>
        <taxon>Bacteria</taxon>
        <taxon>Bacillati</taxon>
        <taxon>Actinomycetota</taxon>
        <taxon>Actinomycetes</taxon>
        <taxon>Mycobacteriales</taxon>
        <taxon>Nocardiaceae</taxon>
        <taxon>Nocardia</taxon>
    </lineage>
</organism>
<name>A0A318K1G6_9NOCA</name>
<reference evidence="1 2" key="1">
    <citation type="submission" date="2018-05" db="EMBL/GenBank/DDBJ databases">
        <title>Genomic Encyclopedia of Type Strains, Phase IV (KMG-IV): sequencing the most valuable type-strain genomes for metagenomic binning, comparative biology and taxonomic classification.</title>
        <authorList>
            <person name="Goeker M."/>
        </authorList>
    </citation>
    <scope>NUCLEOTIDE SEQUENCE [LARGE SCALE GENOMIC DNA]</scope>
    <source>
        <strain evidence="1 2">DSM 44704</strain>
    </source>
</reference>
<keyword evidence="1" id="KW-0418">Kinase</keyword>
<dbReference type="InterPro" id="IPR027417">
    <property type="entry name" value="P-loop_NTPase"/>
</dbReference>
<evidence type="ECO:0000313" key="1">
    <source>
        <dbReference type="EMBL" id="PXX54075.1"/>
    </source>
</evidence>
<comment type="caution">
    <text evidence="1">The sequence shown here is derived from an EMBL/GenBank/DDBJ whole genome shotgun (WGS) entry which is preliminary data.</text>
</comment>
<dbReference type="SUPFAM" id="SSF52540">
    <property type="entry name" value="P-loop containing nucleoside triphosphate hydrolases"/>
    <property type="match status" value="1"/>
</dbReference>
<dbReference type="Gene3D" id="3.40.50.300">
    <property type="entry name" value="P-loop containing nucleotide triphosphate hydrolases"/>
    <property type="match status" value="1"/>
</dbReference>
<keyword evidence="2" id="KW-1185">Reference proteome</keyword>
<dbReference type="Pfam" id="PF13238">
    <property type="entry name" value="AAA_18"/>
    <property type="match status" value="1"/>
</dbReference>
<dbReference type="Proteomes" id="UP000247569">
    <property type="component" value="Unassembled WGS sequence"/>
</dbReference>
<dbReference type="GO" id="GO:0016301">
    <property type="term" value="F:kinase activity"/>
    <property type="evidence" value="ECO:0007669"/>
    <property type="project" value="UniProtKB-KW"/>
</dbReference>
<accession>A0A318K1G6</accession>